<reference evidence="1" key="1">
    <citation type="submission" date="2021-06" db="EMBL/GenBank/DDBJ databases">
        <authorList>
            <person name="Kallberg Y."/>
            <person name="Tangrot J."/>
            <person name="Rosling A."/>
        </authorList>
    </citation>
    <scope>NUCLEOTIDE SEQUENCE</scope>
    <source>
        <strain evidence="1">CL356</strain>
    </source>
</reference>
<gene>
    <name evidence="1" type="ORF">ACOLOM_LOCUS9535</name>
</gene>
<name>A0ACA9P4Z1_9GLOM</name>
<protein>
    <submittedName>
        <fullName evidence="1">6886_t:CDS:1</fullName>
    </submittedName>
</protein>
<evidence type="ECO:0000313" key="2">
    <source>
        <dbReference type="Proteomes" id="UP000789525"/>
    </source>
</evidence>
<comment type="caution">
    <text evidence="1">The sequence shown here is derived from an EMBL/GenBank/DDBJ whole genome shotgun (WGS) entry which is preliminary data.</text>
</comment>
<feature type="non-terminal residue" evidence="1">
    <location>
        <position position="465"/>
    </location>
</feature>
<dbReference type="Proteomes" id="UP000789525">
    <property type="component" value="Unassembled WGS sequence"/>
</dbReference>
<dbReference type="EMBL" id="CAJVPT010027914">
    <property type="protein sequence ID" value="CAG8685578.1"/>
    <property type="molecule type" value="Genomic_DNA"/>
</dbReference>
<keyword evidence="2" id="KW-1185">Reference proteome</keyword>
<accession>A0ACA9P4Z1</accession>
<organism evidence="1 2">
    <name type="scientific">Acaulospora colombiana</name>
    <dbReference type="NCBI Taxonomy" id="27376"/>
    <lineage>
        <taxon>Eukaryota</taxon>
        <taxon>Fungi</taxon>
        <taxon>Fungi incertae sedis</taxon>
        <taxon>Mucoromycota</taxon>
        <taxon>Glomeromycotina</taxon>
        <taxon>Glomeromycetes</taxon>
        <taxon>Diversisporales</taxon>
        <taxon>Acaulosporaceae</taxon>
        <taxon>Acaulospora</taxon>
    </lineage>
</organism>
<evidence type="ECO:0000313" key="1">
    <source>
        <dbReference type="EMBL" id="CAG8685578.1"/>
    </source>
</evidence>
<proteinExistence type="predicted"/>
<feature type="non-terminal residue" evidence="1">
    <location>
        <position position="1"/>
    </location>
</feature>
<sequence length="465" mass="53190">IHSTNLDGGYLIYVCYDWQYFYDFQTPPIQTQATEFAIEVTSLVIPNAFWGSEHNFEIIKKRLNLSEFDWAFTTPKAAGKKTHRPLSDTEKALALVHEFLYWYFESFLVPLLKTTFYCTESAAFKNQTLFFRQDDWKILCQPLIDKLRSDNFEKVSVRDYPREERQSHLQGASILSHDGIYTKLRAFKEKLISKTGRMYVSFLDSGFISQSYTKSKALLREDGCTSPSSSSGINILINAQESYTIQRYAQLHLSTGKVKRKWIRSAVPEDLAACLRQVVFCDQVVYSNEDTEPLLALLEEHITTNIVKVSNLNCGALKTHFPKGHPEYGCFVAKDKTVVNFPTNEAALSIPDQRGTLLNNDRSSVDKVDARNDVLDSGFLTGVPILELENTLTVHKGKGPGQGFRYRMLGLCRLRTHIIFTDTTFNSPVVVKQNIYEAFLLTAMKMAQYLKEWGLDVEKRYDFVL</sequence>